<dbReference type="Gene3D" id="1.10.418.20">
    <property type="match status" value="1"/>
</dbReference>
<dbReference type="EMBL" id="JAGFBR010000005">
    <property type="protein sequence ID" value="KAH0466460.1"/>
    <property type="molecule type" value="Genomic_DNA"/>
</dbReference>
<gene>
    <name evidence="1" type="ORF">IEQ34_003698</name>
</gene>
<evidence type="ECO:0000313" key="1">
    <source>
        <dbReference type="EMBL" id="KAH0466460.1"/>
    </source>
</evidence>
<organism evidence="1 2">
    <name type="scientific">Dendrobium chrysotoxum</name>
    <name type="common">Orchid</name>
    <dbReference type="NCBI Taxonomy" id="161865"/>
    <lineage>
        <taxon>Eukaryota</taxon>
        <taxon>Viridiplantae</taxon>
        <taxon>Streptophyta</taxon>
        <taxon>Embryophyta</taxon>
        <taxon>Tracheophyta</taxon>
        <taxon>Spermatophyta</taxon>
        <taxon>Magnoliopsida</taxon>
        <taxon>Liliopsida</taxon>
        <taxon>Asparagales</taxon>
        <taxon>Orchidaceae</taxon>
        <taxon>Epidendroideae</taxon>
        <taxon>Malaxideae</taxon>
        <taxon>Dendrobiinae</taxon>
        <taxon>Dendrobium</taxon>
    </lineage>
</organism>
<accession>A0AAV7HGD2</accession>
<name>A0AAV7HGD2_DENCH</name>
<dbReference type="Proteomes" id="UP000775213">
    <property type="component" value="Unassembled WGS sequence"/>
</dbReference>
<sequence length="103" mass="12186">MDSLSKLYIDHITKVAINSCNILLQPIIESSYWTHLIKSLYNDTKEFLITNYVDYGMFVCKYIKRISLEGSTTWTNNKSWQEEMPKHRAKFMHELFCKSLSIV</sequence>
<dbReference type="SUPFAM" id="SSF54001">
    <property type="entry name" value="Cysteine proteinases"/>
    <property type="match status" value="1"/>
</dbReference>
<dbReference type="AlphaFoldDB" id="A0AAV7HGD2"/>
<reference evidence="1 2" key="1">
    <citation type="journal article" date="2021" name="Hortic Res">
        <title>Chromosome-scale assembly of the Dendrobium chrysotoxum genome enhances the understanding of orchid evolution.</title>
        <authorList>
            <person name="Zhang Y."/>
            <person name="Zhang G.Q."/>
            <person name="Zhang D."/>
            <person name="Liu X.D."/>
            <person name="Xu X.Y."/>
            <person name="Sun W.H."/>
            <person name="Yu X."/>
            <person name="Zhu X."/>
            <person name="Wang Z.W."/>
            <person name="Zhao X."/>
            <person name="Zhong W.Y."/>
            <person name="Chen H."/>
            <person name="Yin W.L."/>
            <person name="Huang T."/>
            <person name="Niu S.C."/>
            <person name="Liu Z.J."/>
        </authorList>
    </citation>
    <scope>NUCLEOTIDE SEQUENCE [LARGE SCALE GENOMIC DNA]</scope>
    <source>
        <strain evidence="1">Lindl</strain>
    </source>
</reference>
<dbReference type="InterPro" id="IPR038765">
    <property type="entry name" value="Papain-like_cys_pep_sf"/>
</dbReference>
<keyword evidence="2" id="KW-1185">Reference proteome</keyword>
<protein>
    <submittedName>
        <fullName evidence="1">Uncharacterized protein</fullName>
    </submittedName>
</protein>
<comment type="caution">
    <text evidence="1">The sequence shown here is derived from an EMBL/GenBank/DDBJ whole genome shotgun (WGS) entry which is preliminary data.</text>
</comment>
<evidence type="ECO:0000313" key="2">
    <source>
        <dbReference type="Proteomes" id="UP000775213"/>
    </source>
</evidence>
<proteinExistence type="predicted"/>